<evidence type="ECO:0000313" key="5">
    <source>
        <dbReference type="EMBL" id="CQR51751.1"/>
    </source>
</evidence>
<reference evidence="6" key="1">
    <citation type="submission" date="2015-03" db="EMBL/GenBank/DDBJ databases">
        <authorList>
            <person name="Urmite Genomes"/>
        </authorList>
    </citation>
    <scope>NUCLEOTIDE SEQUENCE [LARGE SCALE GENOMIC DNA]</scope>
    <source>
        <strain evidence="6">Arc-Hr</strain>
    </source>
</reference>
<accession>A0A0D6JUP2</accession>
<organism evidence="5 6">
    <name type="scientific">Haloferax massiliensis</name>
    <dbReference type="NCBI Taxonomy" id="1476858"/>
    <lineage>
        <taxon>Archaea</taxon>
        <taxon>Methanobacteriati</taxon>
        <taxon>Methanobacteriota</taxon>
        <taxon>Stenosarchaea group</taxon>
        <taxon>Halobacteria</taxon>
        <taxon>Halobacteriales</taxon>
        <taxon>Haloferacaceae</taxon>
        <taxon>Haloferax</taxon>
    </lineage>
</organism>
<feature type="domain" description="DUF8073" evidence="3">
    <location>
        <begin position="136"/>
        <end position="176"/>
    </location>
</feature>
<dbReference type="Pfam" id="PF26271">
    <property type="entry name" value="DUF8073_M"/>
    <property type="match status" value="1"/>
</dbReference>
<feature type="region of interest" description="Disordered" evidence="1">
    <location>
        <begin position="108"/>
        <end position="130"/>
    </location>
</feature>
<evidence type="ECO:0000259" key="3">
    <source>
        <dbReference type="Pfam" id="PF26271"/>
    </source>
</evidence>
<evidence type="ECO:0000256" key="1">
    <source>
        <dbReference type="SAM" id="MobiDB-lite"/>
    </source>
</evidence>
<dbReference type="InterPro" id="IPR058810">
    <property type="entry name" value="DUF8073_C"/>
</dbReference>
<dbReference type="OrthoDB" id="238089at2157"/>
<dbReference type="Pfam" id="PF26272">
    <property type="entry name" value="DUF8073_N"/>
    <property type="match status" value="1"/>
</dbReference>
<protein>
    <submittedName>
        <fullName evidence="5">Uncharacterized protein</fullName>
    </submittedName>
</protein>
<feature type="region of interest" description="Disordered" evidence="1">
    <location>
        <begin position="180"/>
        <end position="214"/>
    </location>
</feature>
<dbReference type="Pfam" id="PF26270">
    <property type="entry name" value="DUF8073_C"/>
    <property type="match status" value="1"/>
</dbReference>
<keyword evidence="6" id="KW-1185">Reference proteome</keyword>
<evidence type="ECO:0000259" key="2">
    <source>
        <dbReference type="Pfam" id="PF26270"/>
    </source>
</evidence>
<evidence type="ECO:0000313" key="6">
    <source>
        <dbReference type="Proteomes" id="UP000198902"/>
    </source>
</evidence>
<evidence type="ECO:0000259" key="4">
    <source>
        <dbReference type="Pfam" id="PF26272"/>
    </source>
</evidence>
<gene>
    <name evidence="5" type="ORF">BN996_02803</name>
</gene>
<dbReference type="EMBL" id="CSTE01000003">
    <property type="protein sequence ID" value="CQR51751.1"/>
    <property type="molecule type" value="Genomic_DNA"/>
</dbReference>
<dbReference type="RefSeq" id="WP_089780016.1">
    <property type="nucleotide sequence ID" value="NZ_CABLRR010000003.1"/>
</dbReference>
<proteinExistence type="predicted"/>
<feature type="domain" description="DUF8073" evidence="4">
    <location>
        <begin position="4"/>
        <end position="108"/>
    </location>
</feature>
<dbReference type="AlphaFoldDB" id="A0A0D6JUP2"/>
<feature type="domain" description="DUF8073" evidence="2">
    <location>
        <begin position="224"/>
        <end position="287"/>
    </location>
</feature>
<name>A0A0D6JUP2_9EURY</name>
<dbReference type="InterPro" id="IPR058809">
    <property type="entry name" value="DUF8073_M"/>
</dbReference>
<sequence length="291" mass="30875">MSVGTSLRRLGEFLEECERAGAASVRDSSVAVTESGASADIEFALSPSDEAESPVRTRTRETAIESDGTIGLTLEIDDVVPSDHEHVDVDAAEVSLDAEPTAVVTVTTDAPSAEGSAGPDVPESLGSVRSPDVPAFEDTAYLEAVYARYETFDRMAAAFEMDVSDETVRRYMIAQGVHEPDSYETSLADESPVETPGPTAADDSGGSPEALADGIGLPESVTIDQLADAANDAKTIREFGKSIDLDRTEALELLQTLDLLEFVMGRLTTDDDPDVSRNDVVARIRQSAGEN</sequence>
<dbReference type="Proteomes" id="UP000198902">
    <property type="component" value="Unassembled WGS sequence"/>
</dbReference>
<dbReference type="InterPro" id="IPR058811">
    <property type="entry name" value="DUF8073_N"/>
</dbReference>